<dbReference type="ExpressionAtlas" id="A0A2K3L6E6">
    <property type="expression patterns" value="baseline"/>
</dbReference>
<dbReference type="PANTHER" id="PTHR31448">
    <property type="entry name" value="MYOSIN-BINDING PROTEIN 2"/>
    <property type="match status" value="1"/>
</dbReference>
<evidence type="ECO:0000313" key="3">
    <source>
        <dbReference type="Proteomes" id="UP000236291"/>
    </source>
</evidence>
<organism evidence="2 3">
    <name type="scientific">Trifolium pratense</name>
    <name type="common">Red clover</name>
    <dbReference type="NCBI Taxonomy" id="57577"/>
    <lineage>
        <taxon>Eukaryota</taxon>
        <taxon>Viridiplantae</taxon>
        <taxon>Streptophyta</taxon>
        <taxon>Embryophyta</taxon>
        <taxon>Tracheophyta</taxon>
        <taxon>Spermatophyta</taxon>
        <taxon>Magnoliopsida</taxon>
        <taxon>eudicotyledons</taxon>
        <taxon>Gunneridae</taxon>
        <taxon>Pentapetalae</taxon>
        <taxon>rosids</taxon>
        <taxon>fabids</taxon>
        <taxon>Fabales</taxon>
        <taxon>Fabaceae</taxon>
        <taxon>Papilionoideae</taxon>
        <taxon>50 kb inversion clade</taxon>
        <taxon>NPAAA clade</taxon>
        <taxon>Hologalegina</taxon>
        <taxon>IRL clade</taxon>
        <taxon>Trifolieae</taxon>
        <taxon>Trifolium</taxon>
    </lineage>
</organism>
<feature type="region of interest" description="Disordered" evidence="1">
    <location>
        <begin position="20"/>
        <end position="39"/>
    </location>
</feature>
<dbReference type="Proteomes" id="UP000236291">
    <property type="component" value="Unassembled WGS sequence"/>
</dbReference>
<dbReference type="AlphaFoldDB" id="A0A2K3L6E6"/>
<name>A0A2K3L6E6_TRIPR</name>
<accession>A0A2K3L6E6</accession>
<dbReference type="InterPro" id="IPR039306">
    <property type="entry name" value="MYOB"/>
</dbReference>
<dbReference type="PANTHER" id="PTHR31448:SF3">
    <property type="entry name" value="MYOSIN-BINDING PROTEIN 2"/>
    <property type="match status" value="1"/>
</dbReference>
<reference evidence="2 3" key="2">
    <citation type="journal article" date="2017" name="Front. Plant Sci.">
        <title>Gene Classification and Mining of Molecular Markers Useful in Red Clover (Trifolium pratense) Breeding.</title>
        <authorList>
            <person name="Istvanek J."/>
            <person name="Dluhosova J."/>
            <person name="Dluhos P."/>
            <person name="Patkova L."/>
            <person name="Nedelnik J."/>
            <person name="Repkova J."/>
        </authorList>
    </citation>
    <scope>NUCLEOTIDE SEQUENCE [LARGE SCALE GENOMIC DNA]</scope>
    <source>
        <strain evidence="3">cv. Tatra</strain>
        <tissue evidence="2">Young leaves</tissue>
    </source>
</reference>
<protein>
    <submittedName>
        <fullName evidence="2">Uncharacterized protein</fullName>
    </submittedName>
</protein>
<reference evidence="2 3" key="1">
    <citation type="journal article" date="2014" name="Am. J. Bot.">
        <title>Genome assembly and annotation for red clover (Trifolium pratense; Fabaceae).</title>
        <authorList>
            <person name="Istvanek J."/>
            <person name="Jaros M."/>
            <person name="Krenek A."/>
            <person name="Repkova J."/>
        </authorList>
    </citation>
    <scope>NUCLEOTIDE SEQUENCE [LARGE SCALE GENOMIC DNA]</scope>
    <source>
        <strain evidence="3">cv. Tatra</strain>
        <tissue evidence="2">Young leaves</tissue>
    </source>
</reference>
<sequence length="116" mass="13260">MATKPKRLLPLFDAISTETEDVELSGDENELDFSESQNVSADKTSLDKKKVGLEEEVDHVYERLQVLEADREFLKHCISSLRKGDKGLDLLQEILQHLRDLRNVELRVRNIGDLAV</sequence>
<evidence type="ECO:0000313" key="2">
    <source>
        <dbReference type="EMBL" id="PNX74106.1"/>
    </source>
</evidence>
<dbReference type="STRING" id="57577.A0A2K3L6E6"/>
<dbReference type="EMBL" id="ASHM01027027">
    <property type="protein sequence ID" value="PNX74106.1"/>
    <property type="molecule type" value="Genomic_DNA"/>
</dbReference>
<comment type="caution">
    <text evidence="2">The sequence shown here is derived from an EMBL/GenBank/DDBJ whole genome shotgun (WGS) entry which is preliminary data.</text>
</comment>
<proteinExistence type="predicted"/>
<gene>
    <name evidence="2" type="ORF">L195_g030018</name>
</gene>
<evidence type="ECO:0000256" key="1">
    <source>
        <dbReference type="SAM" id="MobiDB-lite"/>
    </source>
</evidence>
<dbReference type="GO" id="GO:0017022">
    <property type="term" value="F:myosin binding"/>
    <property type="evidence" value="ECO:0007669"/>
    <property type="project" value="InterPro"/>
</dbReference>
<feature type="compositionally biased region" description="Acidic residues" evidence="1">
    <location>
        <begin position="20"/>
        <end position="33"/>
    </location>
</feature>